<sequence>MVEKRRGGPGGQDEAPTPKKPKFDAAAAIARAKAAAQERAAKLGLNAKPSPVSVNGAPNGASPPVNPPAPDAAPAAPSLDRLATMKAEIEALAQAHNLGTAAPASESKPEKPKEDEVEEYNPYWDPKSAGAGRAVRKFEFVTPGKYVQMGSKSRDVDRIAELKKEIQKQLRLQGLDENSEKGFLAEEPTAREWWDEDLVPDATYDSEPANYRIDTDDSPILEYVQHPVLLKANQDQLQFQMKPMFLTSKELAKKRRMRRAEDLKESQYKMRLGLEPPPPPKVKRANLMKVMGEQAIADPTAVEQLVENQIAQRLADHNKSNQDRKLTKEQRLEKLAENQKNDALKGLRMCVFRINSLANGKHRYQVDHNAKQNALTGVTLIHPEQVLIIVEGGAHSTEKYKRLIVNRIRWTENAPPSDIQREKQKTSGDPQWVRPEDENGNLKDLSFNKGVLIWEGEVKKKSFRTWRYKTVDTDAEAKDYLSKSNIDSLWALAKSTE</sequence>
<dbReference type="AlphaFoldDB" id="A0A9P4QV54"/>
<dbReference type="PANTHER" id="PTHR14212">
    <property type="entry name" value="U4/U6-ASSOCIATED RNA SPLICING FACTOR-RELATED"/>
    <property type="match status" value="1"/>
</dbReference>
<feature type="region of interest" description="Disordered" evidence="5">
    <location>
        <begin position="1"/>
        <end position="79"/>
    </location>
</feature>
<dbReference type="GO" id="GO:0000398">
    <property type="term" value="P:mRNA splicing, via spliceosome"/>
    <property type="evidence" value="ECO:0007669"/>
    <property type="project" value="InterPro"/>
</dbReference>
<keyword evidence="9" id="KW-1185">Reference proteome</keyword>
<accession>A0A9P4QV54</accession>
<dbReference type="InterPro" id="IPR027104">
    <property type="entry name" value="Prp3"/>
</dbReference>
<feature type="region of interest" description="Disordered" evidence="5">
    <location>
        <begin position="415"/>
        <end position="439"/>
    </location>
</feature>
<proteinExistence type="predicted"/>
<keyword evidence="4" id="KW-0539">Nucleus</keyword>
<feature type="compositionally biased region" description="Low complexity" evidence="5">
    <location>
        <begin position="24"/>
        <end position="38"/>
    </location>
</feature>
<evidence type="ECO:0000256" key="4">
    <source>
        <dbReference type="ARBA" id="ARBA00023242"/>
    </source>
</evidence>
<feature type="domain" description="Pre-mRNA-splicing factor 3" evidence="7">
    <location>
        <begin position="121"/>
        <end position="327"/>
    </location>
</feature>
<evidence type="ECO:0000313" key="9">
    <source>
        <dbReference type="Proteomes" id="UP000799444"/>
    </source>
</evidence>
<feature type="region of interest" description="Disordered" evidence="5">
    <location>
        <begin position="93"/>
        <end position="125"/>
    </location>
</feature>
<evidence type="ECO:0000259" key="6">
    <source>
        <dbReference type="Pfam" id="PF06544"/>
    </source>
</evidence>
<evidence type="ECO:0000256" key="3">
    <source>
        <dbReference type="ARBA" id="ARBA00023187"/>
    </source>
</evidence>
<feature type="domain" description="Small nuclear ribonucleoprotein Prp3 C-terminal" evidence="6">
    <location>
        <begin position="350"/>
        <end position="493"/>
    </location>
</feature>
<dbReference type="PANTHER" id="PTHR14212:SF0">
    <property type="entry name" value="U4_U6 SMALL NUCLEAR RIBONUCLEOPROTEIN PRP3"/>
    <property type="match status" value="1"/>
</dbReference>
<evidence type="ECO:0000256" key="1">
    <source>
        <dbReference type="ARBA" id="ARBA00004123"/>
    </source>
</evidence>
<gene>
    <name evidence="8" type="ORF">EJ04DRAFT_514581</name>
</gene>
<keyword evidence="2" id="KW-0507">mRNA processing</keyword>
<protein>
    <submittedName>
        <fullName evidence="8">PRP3-domain-containing protein</fullName>
    </submittedName>
</protein>
<evidence type="ECO:0000256" key="5">
    <source>
        <dbReference type="SAM" id="MobiDB-lite"/>
    </source>
</evidence>
<dbReference type="Pfam" id="PF08572">
    <property type="entry name" value="PRP3"/>
    <property type="match status" value="1"/>
</dbReference>
<dbReference type="Proteomes" id="UP000799444">
    <property type="component" value="Unassembled WGS sequence"/>
</dbReference>
<keyword evidence="3" id="KW-0508">mRNA splicing</keyword>
<comment type="caution">
    <text evidence="8">The sequence shown here is derived from an EMBL/GenBank/DDBJ whole genome shotgun (WGS) entry which is preliminary data.</text>
</comment>
<dbReference type="Pfam" id="PF06544">
    <property type="entry name" value="Prp3_C"/>
    <property type="match status" value="1"/>
</dbReference>
<dbReference type="InterPro" id="IPR010541">
    <property type="entry name" value="Prp3_C"/>
</dbReference>
<evidence type="ECO:0000259" key="7">
    <source>
        <dbReference type="Pfam" id="PF08572"/>
    </source>
</evidence>
<dbReference type="CDD" id="cd24162">
    <property type="entry name" value="Prp3_C"/>
    <property type="match status" value="1"/>
</dbReference>
<evidence type="ECO:0000256" key="2">
    <source>
        <dbReference type="ARBA" id="ARBA00022664"/>
    </source>
</evidence>
<reference evidence="8" key="1">
    <citation type="journal article" date="2020" name="Stud. Mycol.">
        <title>101 Dothideomycetes genomes: a test case for predicting lifestyles and emergence of pathogens.</title>
        <authorList>
            <person name="Haridas S."/>
            <person name="Albert R."/>
            <person name="Binder M."/>
            <person name="Bloem J."/>
            <person name="Labutti K."/>
            <person name="Salamov A."/>
            <person name="Andreopoulos B."/>
            <person name="Baker S."/>
            <person name="Barry K."/>
            <person name="Bills G."/>
            <person name="Bluhm B."/>
            <person name="Cannon C."/>
            <person name="Castanera R."/>
            <person name="Culley D."/>
            <person name="Daum C."/>
            <person name="Ezra D."/>
            <person name="Gonzalez J."/>
            <person name="Henrissat B."/>
            <person name="Kuo A."/>
            <person name="Liang C."/>
            <person name="Lipzen A."/>
            <person name="Lutzoni F."/>
            <person name="Magnuson J."/>
            <person name="Mondo S."/>
            <person name="Nolan M."/>
            <person name="Ohm R."/>
            <person name="Pangilinan J."/>
            <person name="Park H.-J."/>
            <person name="Ramirez L."/>
            <person name="Alfaro M."/>
            <person name="Sun H."/>
            <person name="Tritt A."/>
            <person name="Yoshinaga Y."/>
            <person name="Zwiers L.-H."/>
            <person name="Turgeon B."/>
            <person name="Goodwin S."/>
            <person name="Spatafora J."/>
            <person name="Crous P."/>
            <person name="Grigoriev I."/>
        </authorList>
    </citation>
    <scope>NUCLEOTIDE SEQUENCE</scope>
    <source>
        <strain evidence="8">CBS 125425</strain>
    </source>
</reference>
<organism evidence="8 9">
    <name type="scientific">Polyplosphaeria fusca</name>
    <dbReference type="NCBI Taxonomy" id="682080"/>
    <lineage>
        <taxon>Eukaryota</taxon>
        <taxon>Fungi</taxon>
        <taxon>Dikarya</taxon>
        <taxon>Ascomycota</taxon>
        <taxon>Pezizomycotina</taxon>
        <taxon>Dothideomycetes</taxon>
        <taxon>Pleosporomycetidae</taxon>
        <taxon>Pleosporales</taxon>
        <taxon>Tetraplosphaeriaceae</taxon>
        <taxon>Polyplosphaeria</taxon>
    </lineage>
</organism>
<dbReference type="OrthoDB" id="10264544at2759"/>
<name>A0A9P4QV54_9PLEO</name>
<comment type="subcellular location">
    <subcellularLocation>
        <location evidence="1">Nucleus</location>
    </subcellularLocation>
</comment>
<evidence type="ECO:0000313" key="8">
    <source>
        <dbReference type="EMBL" id="KAF2731481.1"/>
    </source>
</evidence>
<dbReference type="EMBL" id="ML996195">
    <property type="protein sequence ID" value="KAF2731481.1"/>
    <property type="molecule type" value="Genomic_DNA"/>
</dbReference>
<dbReference type="InterPro" id="IPR013881">
    <property type="entry name" value="Pre-mRNA_splic_Prp3_dom"/>
</dbReference>
<dbReference type="GO" id="GO:0046540">
    <property type="term" value="C:U4/U6 x U5 tri-snRNP complex"/>
    <property type="evidence" value="ECO:0007669"/>
    <property type="project" value="InterPro"/>
</dbReference>